<dbReference type="EMBL" id="CAJNNV010030604">
    <property type="protein sequence ID" value="CAE8633050.1"/>
    <property type="molecule type" value="Genomic_DNA"/>
</dbReference>
<gene>
    <name evidence="3" type="ORF">PGLA1383_LOCUS48963</name>
</gene>
<evidence type="ECO:0000259" key="2">
    <source>
        <dbReference type="SMART" id="SM00322"/>
    </source>
</evidence>
<dbReference type="InterPro" id="IPR004088">
    <property type="entry name" value="KH_dom_type_1"/>
</dbReference>
<evidence type="ECO:0000313" key="4">
    <source>
        <dbReference type="Proteomes" id="UP000654075"/>
    </source>
</evidence>
<evidence type="ECO:0000313" key="3">
    <source>
        <dbReference type="EMBL" id="CAE8633050.1"/>
    </source>
</evidence>
<organism evidence="3 4">
    <name type="scientific">Polarella glacialis</name>
    <name type="common">Dinoflagellate</name>
    <dbReference type="NCBI Taxonomy" id="89957"/>
    <lineage>
        <taxon>Eukaryota</taxon>
        <taxon>Sar</taxon>
        <taxon>Alveolata</taxon>
        <taxon>Dinophyceae</taxon>
        <taxon>Suessiales</taxon>
        <taxon>Suessiaceae</taxon>
        <taxon>Polarella</taxon>
    </lineage>
</organism>
<dbReference type="CDD" id="cd00105">
    <property type="entry name" value="KH-I"/>
    <property type="match status" value="1"/>
</dbReference>
<dbReference type="OrthoDB" id="441329at2759"/>
<feature type="domain" description="K Homology" evidence="2">
    <location>
        <begin position="13"/>
        <end position="83"/>
    </location>
</feature>
<comment type="caution">
    <text evidence="3">The sequence shown here is derived from an EMBL/GenBank/DDBJ whole genome shotgun (WGS) entry which is preliminary data.</text>
</comment>
<dbReference type="GO" id="GO:0003723">
    <property type="term" value="F:RNA binding"/>
    <property type="evidence" value="ECO:0007669"/>
    <property type="project" value="UniProtKB-UniRule"/>
</dbReference>
<name>A0A813H5Y6_POLGL</name>
<dbReference type="Proteomes" id="UP000654075">
    <property type="component" value="Unassembled WGS sequence"/>
</dbReference>
<dbReference type="Gene3D" id="3.30.1370.10">
    <property type="entry name" value="K Homology domain, type 1"/>
    <property type="match status" value="1"/>
</dbReference>
<dbReference type="Pfam" id="PF00013">
    <property type="entry name" value="KH_1"/>
    <property type="match status" value="1"/>
</dbReference>
<accession>A0A813H5Y6</accession>
<dbReference type="SMART" id="SM00322">
    <property type="entry name" value="KH"/>
    <property type="match status" value="1"/>
</dbReference>
<dbReference type="PROSITE" id="PS50084">
    <property type="entry name" value="KH_TYPE_1"/>
    <property type="match status" value="1"/>
</dbReference>
<dbReference type="AlphaFoldDB" id="A0A813H5Y6"/>
<keyword evidence="4" id="KW-1185">Reference proteome</keyword>
<evidence type="ECO:0000256" key="1">
    <source>
        <dbReference type="PROSITE-ProRule" id="PRU00117"/>
    </source>
</evidence>
<keyword evidence="1" id="KW-0694">RNA-binding</keyword>
<protein>
    <recommendedName>
        <fullName evidence="2">K Homology domain-containing protein</fullName>
    </recommendedName>
</protein>
<reference evidence="3" key="1">
    <citation type="submission" date="2021-02" db="EMBL/GenBank/DDBJ databases">
        <authorList>
            <person name="Dougan E. K."/>
            <person name="Rhodes N."/>
            <person name="Thang M."/>
            <person name="Chan C."/>
        </authorList>
    </citation>
    <scope>NUCLEOTIDE SEQUENCE</scope>
</reference>
<dbReference type="InterPro" id="IPR036612">
    <property type="entry name" value="KH_dom_type_1_sf"/>
</dbReference>
<dbReference type="SUPFAM" id="SSF54791">
    <property type="entry name" value="Eukaryotic type KH-domain (KH-domain type I)"/>
    <property type="match status" value="1"/>
</dbReference>
<dbReference type="InterPro" id="IPR004087">
    <property type="entry name" value="KH_dom"/>
</dbReference>
<proteinExistence type="predicted"/>
<sequence length="177" mass="20247">MERVSSQQEHANAPVRVIILVSNSSVSSIFGKVGNLLQRLMEETGCRIKRSRWYTWMKESFITIVGTQTVAEAVISICKTLQKDGRFEQHLNLEYDVEIPMAENSFQPGHLLLHTEEAAILSRVKLRDYILQADPQDLLRRRLMLGKKNFHRVKRSALLEAVQEIWVCRGGKGPCQS</sequence>